<gene>
    <name evidence="2" type="ORF">MPH_13472</name>
</gene>
<dbReference type="VEuPathDB" id="FungiDB:MPH_13472"/>
<dbReference type="EMBL" id="AHHD01000643">
    <property type="protein sequence ID" value="EKG09488.1"/>
    <property type="molecule type" value="Genomic_DNA"/>
</dbReference>
<keyword evidence="1" id="KW-1133">Transmembrane helix</keyword>
<dbReference type="HOGENOM" id="CLU_1468447_0_0_1"/>
<evidence type="ECO:0000256" key="1">
    <source>
        <dbReference type="SAM" id="Phobius"/>
    </source>
</evidence>
<keyword evidence="1" id="KW-0472">Membrane</keyword>
<dbReference type="AlphaFoldDB" id="K2R5P8"/>
<protein>
    <submittedName>
        <fullName evidence="2">Uncharacterized protein</fullName>
    </submittedName>
</protein>
<dbReference type="PANTHER" id="PTHR31571">
    <property type="entry name" value="ALTERED INHERITANCE OF MITOCHONDRIA PROTEIN 6"/>
    <property type="match status" value="1"/>
</dbReference>
<dbReference type="InterPro" id="IPR051236">
    <property type="entry name" value="HAT_RTT109-like"/>
</dbReference>
<proteinExistence type="predicted"/>
<keyword evidence="1" id="KW-0812">Transmembrane</keyword>
<reference evidence="2 3" key="1">
    <citation type="journal article" date="2012" name="BMC Genomics">
        <title>Tools to kill: Genome of one of the most destructive plant pathogenic fungi Macrophomina phaseolina.</title>
        <authorList>
            <person name="Islam M.S."/>
            <person name="Haque M.S."/>
            <person name="Islam M.M."/>
            <person name="Emdad E.M."/>
            <person name="Halim A."/>
            <person name="Hossen Q.M.M."/>
            <person name="Hossain M.Z."/>
            <person name="Ahmed B."/>
            <person name="Rahim S."/>
            <person name="Rahman M.S."/>
            <person name="Alam M.M."/>
            <person name="Hou S."/>
            <person name="Wan X."/>
            <person name="Saito J.A."/>
            <person name="Alam M."/>
        </authorList>
    </citation>
    <scope>NUCLEOTIDE SEQUENCE [LARGE SCALE GENOMIC DNA]</scope>
    <source>
        <strain evidence="2 3">MS6</strain>
    </source>
</reference>
<dbReference type="OrthoDB" id="4153866at2759"/>
<evidence type="ECO:0000313" key="2">
    <source>
        <dbReference type="EMBL" id="EKG09488.1"/>
    </source>
</evidence>
<name>K2R5P8_MACPH</name>
<accession>K2R5P8</accession>
<dbReference type="Proteomes" id="UP000007129">
    <property type="component" value="Unassembled WGS sequence"/>
</dbReference>
<comment type="caution">
    <text evidence="2">The sequence shown here is derived from an EMBL/GenBank/DDBJ whole genome shotgun (WGS) entry which is preliminary data.</text>
</comment>
<feature type="transmembrane region" description="Helical" evidence="1">
    <location>
        <begin position="46"/>
        <end position="67"/>
    </location>
</feature>
<evidence type="ECO:0000313" key="3">
    <source>
        <dbReference type="Proteomes" id="UP000007129"/>
    </source>
</evidence>
<dbReference type="InParanoid" id="K2R5P8"/>
<sequence>MEERTYERDVTRTFKSRTLIPRLVSRGLQWQGSIPGKRTRFLQFSFVMLLLVTGTFIHSTATAFFNWTSPDPFDVAFSSFRQSKDSHASNGQGYSESTGCVSVDADIWLRNEELYVGHTAFDLTNDRTLRNAYINPLKDILETVNSGGYLANDALGFRGVFYVDPAQTFTLLIDFKSEGPETLR</sequence>
<dbReference type="STRING" id="1126212.K2R5P8"/>
<dbReference type="PANTHER" id="PTHR31571:SF1">
    <property type="entry name" value="ALTERED INHERITANCE OF MITOCHONDRIA PROTEIN 6"/>
    <property type="match status" value="1"/>
</dbReference>
<organism evidence="2 3">
    <name type="scientific">Macrophomina phaseolina (strain MS6)</name>
    <name type="common">Charcoal rot fungus</name>
    <dbReference type="NCBI Taxonomy" id="1126212"/>
    <lineage>
        <taxon>Eukaryota</taxon>
        <taxon>Fungi</taxon>
        <taxon>Dikarya</taxon>
        <taxon>Ascomycota</taxon>
        <taxon>Pezizomycotina</taxon>
        <taxon>Dothideomycetes</taxon>
        <taxon>Dothideomycetes incertae sedis</taxon>
        <taxon>Botryosphaeriales</taxon>
        <taxon>Botryosphaeriaceae</taxon>
        <taxon>Macrophomina</taxon>
    </lineage>
</organism>